<dbReference type="GO" id="GO:0005737">
    <property type="term" value="C:cytoplasm"/>
    <property type="evidence" value="ECO:0007669"/>
    <property type="project" value="UniProtKB-SubCell"/>
</dbReference>
<protein>
    <recommendedName>
        <fullName evidence="4">Tryptophan--tRNA ligase, cytoplasmic</fullName>
        <ecNumber evidence="3">6.1.1.2</ecNumber>
    </recommendedName>
    <alternativeName>
        <fullName evidence="11">Tryptophanyl-tRNA synthetase</fullName>
    </alternativeName>
</protein>
<evidence type="ECO:0000313" key="15">
    <source>
        <dbReference type="Proteomes" id="UP000193642"/>
    </source>
</evidence>
<comment type="caution">
    <text evidence="14">The sequence shown here is derived from an EMBL/GenBank/DDBJ whole genome shotgun (WGS) entry which is preliminary data.</text>
</comment>
<dbReference type="EMBL" id="MCGO01000010">
    <property type="protein sequence ID" value="ORY49192.1"/>
    <property type="molecule type" value="Genomic_DNA"/>
</dbReference>
<accession>A0A1Y2CQ82</accession>
<dbReference type="PANTHER" id="PTHR10055:SF1">
    <property type="entry name" value="TRYPTOPHAN--TRNA LIGASE, CYTOPLASMIC"/>
    <property type="match status" value="1"/>
</dbReference>
<dbReference type="OrthoDB" id="10261385at2759"/>
<evidence type="ECO:0000256" key="2">
    <source>
        <dbReference type="ARBA" id="ARBA00005594"/>
    </source>
</evidence>
<evidence type="ECO:0000256" key="13">
    <source>
        <dbReference type="SAM" id="MobiDB-lite"/>
    </source>
</evidence>
<evidence type="ECO:0000256" key="6">
    <source>
        <dbReference type="ARBA" id="ARBA00022598"/>
    </source>
</evidence>
<keyword evidence="10 12" id="KW-0030">Aminoacyl-tRNA synthetase</keyword>
<evidence type="ECO:0000256" key="10">
    <source>
        <dbReference type="ARBA" id="ARBA00023146"/>
    </source>
</evidence>
<organism evidence="14 15">
    <name type="scientific">Rhizoclosmatium globosum</name>
    <dbReference type="NCBI Taxonomy" id="329046"/>
    <lineage>
        <taxon>Eukaryota</taxon>
        <taxon>Fungi</taxon>
        <taxon>Fungi incertae sedis</taxon>
        <taxon>Chytridiomycota</taxon>
        <taxon>Chytridiomycota incertae sedis</taxon>
        <taxon>Chytridiomycetes</taxon>
        <taxon>Chytridiales</taxon>
        <taxon>Chytriomycetaceae</taxon>
        <taxon>Rhizoclosmatium</taxon>
    </lineage>
</organism>
<evidence type="ECO:0000256" key="5">
    <source>
        <dbReference type="ARBA" id="ARBA00022490"/>
    </source>
</evidence>
<feature type="compositionally biased region" description="Polar residues" evidence="13">
    <location>
        <begin position="13"/>
        <end position="31"/>
    </location>
</feature>
<proteinExistence type="inferred from homology"/>
<keyword evidence="6 12" id="KW-0436">Ligase</keyword>
<dbReference type="Gene3D" id="1.10.240.10">
    <property type="entry name" value="Tyrosyl-Transfer RNA Synthetase"/>
    <property type="match status" value="1"/>
</dbReference>
<dbReference type="InterPro" id="IPR014729">
    <property type="entry name" value="Rossmann-like_a/b/a_fold"/>
</dbReference>
<reference evidence="14 15" key="1">
    <citation type="submission" date="2016-07" db="EMBL/GenBank/DDBJ databases">
        <title>Pervasive Adenine N6-methylation of Active Genes in Fungi.</title>
        <authorList>
            <consortium name="DOE Joint Genome Institute"/>
            <person name="Mondo S.J."/>
            <person name="Dannebaum R.O."/>
            <person name="Kuo R.C."/>
            <person name="Labutti K."/>
            <person name="Haridas S."/>
            <person name="Kuo A."/>
            <person name="Salamov A."/>
            <person name="Ahrendt S.R."/>
            <person name="Lipzen A."/>
            <person name="Sullivan W."/>
            <person name="Andreopoulos W.B."/>
            <person name="Clum A."/>
            <person name="Lindquist E."/>
            <person name="Daum C."/>
            <person name="Ramamoorthy G.K."/>
            <person name="Gryganskyi A."/>
            <person name="Culley D."/>
            <person name="Magnuson J.K."/>
            <person name="James T.Y."/>
            <person name="O'Malley M.A."/>
            <person name="Stajich J.E."/>
            <person name="Spatafora J.W."/>
            <person name="Visel A."/>
            <person name="Grigoriev I.V."/>
        </authorList>
    </citation>
    <scope>NUCLEOTIDE SEQUENCE [LARGE SCALE GENOMIC DNA]</scope>
    <source>
        <strain evidence="14 15">JEL800</strain>
    </source>
</reference>
<dbReference type="CDD" id="cd00806">
    <property type="entry name" value="TrpRS_core"/>
    <property type="match status" value="1"/>
</dbReference>
<dbReference type="InterPro" id="IPR002305">
    <property type="entry name" value="aa-tRNA-synth_Ic"/>
</dbReference>
<feature type="region of interest" description="Disordered" evidence="13">
    <location>
        <begin position="1"/>
        <end position="34"/>
    </location>
</feature>
<gene>
    <name evidence="14" type="ORF">BCR33DRAFT_763598</name>
</gene>
<evidence type="ECO:0000256" key="11">
    <source>
        <dbReference type="ARBA" id="ARBA00030268"/>
    </source>
</evidence>
<evidence type="ECO:0000256" key="1">
    <source>
        <dbReference type="ARBA" id="ARBA00004496"/>
    </source>
</evidence>
<dbReference type="Gene3D" id="3.40.50.620">
    <property type="entry name" value="HUPs"/>
    <property type="match status" value="1"/>
</dbReference>
<keyword evidence="8 12" id="KW-0067">ATP-binding</keyword>
<dbReference type="SUPFAM" id="SSF52374">
    <property type="entry name" value="Nucleotidylyl transferase"/>
    <property type="match status" value="1"/>
</dbReference>
<keyword evidence="15" id="KW-1185">Reference proteome</keyword>
<dbReference type="Proteomes" id="UP000193642">
    <property type="component" value="Unassembled WGS sequence"/>
</dbReference>
<name>A0A1Y2CQ82_9FUNG</name>
<evidence type="ECO:0000256" key="7">
    <source>
        <dbReference type="ARBA" id="ARBA00022741"/>
    </source>
</evidence>
<evidence type="ECO:0000256" key="8">
    <source>
        <dbReference type="ARBA" id="ARBA00022840"/>
    </source>
</evidence>
<dbReference type="PRINTS" id="PR01039">
    <property type="entry name" value="TRNASYNTHTRP"/>
</dbReference>
<dbReference type="GO" id="GO:0006436">
    <property type="term" value="P:tryptophanyl-tRNA aminoacylation"/>
    <property type="evidence" value="ECO:0007669"/>
    <property type="project" value="InterPro"/>
</dbReference>
<dbReference type="GO" id="GO:0004830">
    <property type="term" value="F:tryptophan-tRNA ligase activity"/>
    <property type="evidence" value="ECO:0007669"/>
    <property type="project" value="UniProtKB-EC"/>
</dbReference>
<evidence type="ECO:0000256" key="4">
    <source>
        <dbReference type="ARBA" id="ARBA00013782"/>
    </source>
</evidence>
<keyword evidence="5" id="KW-0963">Cytoplasm</keyword>
<dbReference type="Pfam" id="PF00579">
    <property type="entry name" value="tRNA-synt_1b"/>
    <property type="match status" value="1"/>
</dbReference>
<keyword evidence="9 12" id="KW-0648">Protein biosynthesis</keyword>
<dbReference type="NCBIfam" id="TIGR00233">
    <property type="entry name" value="trpS"/>
    <property type="match status" value="1"/>
</dbReference>
<dbReference type="FunFam" id="3.40.50.620:FF:000033">
    <property type="entry name" value="tryptophan--tRNA ligase, cytoplasmic"/>
    <property type="match status" value="1"/>
</dbReference>
<evidence type="ECO:0000256" key="3">
    <source>
        <dbReference type="ARBA" id="ARBA00013161"/>
    </source>
</evidence>
<evidence type="ECO:0000256" key="12">
    <source>
        <dbReference type="RuleBase" id="RU363036"/>
    </source>
</evidence>
<comment type="similarity">
    <text evidence="2 12">Belongs to the class-I aminoacyl-tRNA synthetase family.</text>
</comment>
<sequence>MAEPQPQPPTTELAATSLNPNENANEGQEQKVTPWEVEGAKGADGKAAAIDYDRLVEQFGTRRIDADLIKRFEDLTGVRAHPFLRRGLFFSHRDLASILDRFEKGKPFYLYTGRGPSSGSMHTGHMVPFLFCKYLQDAFHAPLVIQLTDDEKFLFKQELKLEEAHAFAIQNAKDIIAFGFNPDLTFMFSNLDYMGGGFYANVQKIAKCITYSQARAAFGFVDSDNIGKVHFASIQAAPSFSNTFPHIFGPKGDIPCLIPCAIDQDPYFRITRDVAVRLKYPKPALIHAQFFPALQGSGTKMSASKAETAIYITDTPNQIKKKINSHAFSGGGATAELHREFGGNPDVDVAFQWLKFFLEDDEELETIERTYRAGTLSTSELKKRCIEVVTAIVVDIQERRKGVTDELVRKFMDPTEKKIVQLKEPVGGIKVEEKKAAKK</sequence>
<dbReference type="FunFam" id="1.10.240.10:FF:000003">
    <property type="entry name" value="Tryptophan--tRNA ligase, cytoplasmic"/>
    <property type="match status" value="1"/>
</dbReference>
<dbReference type="AlphaFoldDB" id="A0A1Y2CQ82"/>
<comment type="subcellular location">
    <subcellularLocation>
        <location evidence="1">Cytoplasm</location>
    </subcellularLocation>
</comment>
<evidence type="ECO:0000313" key="14">
    <source>
        <dbReference type="EMBL" id="ORY49192.1"/>
    </source>
</evidence>
<dbReference type="EC" id="6.1.1.2" evidence="3"/>
<dbReference type="GO" id="GO:0005524">
    <property type="term" value="F:ATP binding"/>
    <property type="evidence" value="ECO:0007669"/>
    <property type="project" value="UniProtKB-KW"/>
</dbReference>
<keyword evidence="7 12" id="KW-0547">Nucleotide-binding</keyword>
<dbReference type="PANTHER" id="PTHR10055">
    <property type="entry name" value="TRYPTOPHANYL-TRNA SYNTHETASE"/>
    <property type="match status" value="1"/>
</dbReference>
<dbReference type="STRING" id="329046.A0A1Y2CQ82"/>
<evidence type="ECO:0000256" key="9">
    <source>
        <dbReference type="ARBA" id="ARBA00022917"/>
    </source>
</evidence>
<dbReference type="InterPro" id="IPR002306">
    <property type="entry name" value="Trp-tRNA-ligase"/>
</dbReference>